<comment type="caution">
    <text evidence="2">The sequence shown here is derived from an EMBL/GenBank/DDBJ whole genome shotgun (WGS) entry which is preliminary data.</text>
</comment>
<gene>
    <name evidence="2" type="ORF">HMPREF9709_01347</name>
</gene>
<keyword evidence="1" id="KW-1133">Transmembrane helix</keyword>
<proteinExistence type="predicted"/>
<organism evidence="2 3">
    <name type="scientific">Helcococcus kunzii ATCC 51366</name>
    <dbReference type="NCBI Taxonomy" id="883114"/>
    <lineage>
        <taxon>Bacteria</taxon>
        <taxon>Bacillati</taxon>
        <taxon>Bacillota</taxon>
        <taxon>Tissierellia</taxon>
        <taxon>Tissierellales</taxon>
        <taxon>Peptoniphilaceae</taxon>
        <taxon>Helcococcus</taxon>
    </lineage>
</organism>
<feature type="transmembrane region" description="Helical" evidence="1">
    <location>
        <begin position="294"/>
        <end position="313"/>
    </location>
</feature>
<evidence type="ECO:0000313" key="3">
    <source>
        <dbReference type="Proteomes" id="UP000004191"/>
    </source>
</evidence>
<dbReference type="AlphaFoldDB" id="H3NPS5"/>
<reference evidence="2 3" key="1">
    <citation type="submission" date="2012-01" db="EMBL/GenBank/DDBJ databases">
        <title>The Genome Sequence of Helcococcus kunzii ATCC 51366.</title>
        <authorList>
            <consortium name="The Broad Institute Genome Sequencing Platform"/>
            <person name="Earl A."/>
            <person name="Ward D."/>
            <person name="Feldgarden M."/>
            <person name="Gevers D."/>
            <person name="Huys G."/>
            <person name="Young S.K."/>
            <person name="Zeng Q."/>
            <person name="Gargeya S."/>
            <person name="Fitzgerald M."/>
            <person name="Haas B."/>
            <person name="Abouelleil A."/>
            <person name="Alvarado L."/>
            <person name="Arachchi H.M."/>
            <person name="Berlin A."/>
            <person name="Chapman S.B."/>
            <person name="Gearin G."/>
            <person name="Goldberg J."/>
            <person name="Griggs A."/>
            <person name="Gujja S."/>
            <person name="Hansen M."/>
            <person name="Heiman D."/>
            <person name="Howarth C."/>
            <person name="Larimer J."/>
            <person name="Lui A."/>
            <person name="MacDonald P.J.P."/>
            <person name="McCowen C."/>
            <person name="Montmayeur A."/>
            <person name="Murphy C."/>
            <person name="Neiman D."/>
            <person name="Pearson M."/>
            <person name="Priest M."/>
            <person name="Roberts A."/>
            <person name="Saif S."/>
            <person name="Shea T."/>
            <person name="Sisk P."/>
            <person name="Stolte C."/>
            <person name="Sykes S."/>
            <person name="Wortman J."/>
            <person name="Nusbaum C."/>
            <person name="Birren B."/>
        </authorList>
    </citation>
    <scope>NUCLEOTIDE SEQUENCE [LARGE SCALE GENOMIC DNA]</scope>
    <source>
        <strain evidence="2 3">ATCC 51366</strain>
    </source>
</reference>
<keyword evidence="1" id="KW-0812">Transmembrane</keyword>
<dbReference type="PATRIC" id="fig|883114.3.peg.1339"/>
<evidence type="ECO:0000313" key="2">
    <source>
        <dbReference type="EMBL" id="EHR33303.1"/>
    </source>
</evidence>
<sequence length="426" mass="50161">MGILKQVYKSNRLVRVIIFVQIIFSLLMSITFYNRYKTVNKLSAELWNTPLRHSIVFMGKQVGVHTLENVAEEAGKDFIKEKEKIYEYCRNHPETFIGMTPIYLHESFKYGENDDIAVDILDSLTIKIVEPHFEGKYNLETTGNKIPVVVQSNLKNKFKKGDVIATKKSGETFNFIIEGYYDDETHLMDGAIFTAEGNFTWESVFNKVYPDYPKFIALENEIFNKIHEKPNYESIEYNQSQSILYLNEKATEKDLEKFDKFVNDNKLGYYGTSEEIFAVQNISLESMFNSRFDLILSFIVILILTIISIGYVNKDKLENRYKIYYLNGLSLKKMYIITAGYYMLLFILPFIFYTILFRILDIDFIEYNYVVHMPIFDRLIMDDNNLHFDEILVLSAIFMLIISTISYWPVKNIRNKYSRQRYGVKK</sequence>
<dbReference type="RefSeq" id="WP_005398862.1">
    <property type="nucleotide sequence ID" value="NZ_JH601088.1"/>
</dbReference>
<name>H3NPS5_9FIRM</name>
<accession>H3NPS5</accession>
<dbReference type="STRING" id="883114.HMPREF9709_01347"/>
<keyword evidence="1" id="KW-0472">Membrane</keyword>
<dbReference type="GeneID" id="96999314"/>
<keyword evidence="3" id="KW-1185">Reference proteome</keyword>
<feature type="transmembrane region" description="Helical" evidence="1">
    <location>
        <begin position="391"/>
        <end position="410"/>
    </location>
</feature>
<dbReference type="EMBL" id="AGEI01000024">
    <property type="protein sequence ID" value="EHR33303.1"/>
    <property type="molecule type" value="Genomic_DNA"/>
</dbReference>
<evidence type="ECO:0000256" key="1">
    <source>
        <dbReference type="SAM" id="Phobius"/>
    </source>
</evidence>
<feature type="transmembrane region" description="Helical" evidence="1">
    <location>
        <begin position="12"/>
        <end position="33"/>
    </location>
</feature>
<dbReference type="Proteomes" id="UP000004191">
    <property type="component" value="Unassembled WGS sequence"/>
</dbReference>
<dbReference type="OrthoDB" id="10020643at2"/>
<dbReference type="HOGENOM" id="CLU_643674_0_0_9"/>
<protein>
    <submittedName>
        <fullName evidence="2">Uncharacterized protein</fullName>
    </submittedName>
</protein>
<feature type="transmembrane region" description="Helical" evidence="1">
    <location>
        <begin position="334"/>
        <end position="360"/>
    </location>
</feature>